<reference evidence="13" key="1">
    <citation type="submission" date="2021-01" db="UniProtKB">
        <authorList>
            <consortium name="EnsemblPlants"/>
        </authorList>
    </citation>
    <scope>IDENTIFICATION</scope>
</reference>
<dbReference type="AlphaFoldDB" id="A0A7N0VLT2"/>
<dbReference type="Pfam" id="PF00082">
    <property type="entry name" value="Peptidase_S8"/>
    <property type="match status" value="1"/>
</dbReference>
<dbReference type="FunFam" id="3.30.70.80:FF:000002">
    <property type="entry name" value="Subtilisin-like protease SBT5.3"/>
    <property type="match status" value="1"/>
</dbReference>
<dbReference type="PANTHER" id="PTHR10795">
    <property type="entry name" value="PROPROTEIN CONVERTASE SUBTILISIN/KEXIN"/>
    <property type="match status" value="1"/>
</dbReference>
<dbReference type="InterPro" id="IPR037045">
    <property type="entry name" value="S8pro/Inhibitor_I9_sf"/>
</dbReference>
<feature type="domain" description="Subtilisin-like protease fibronectin type-III" evidence="12">
    <location>
        <begin position="645"/>
        <end position="740"/>
    </location>
</feature>
<evidence type="ECO:0000256" key="2">
    <source>
        <dbReference type="ARBA" id="ARBA00022670"/>
    </source>
</evidence>
<dbReference type="GO" id="GO:0004252">
    <property type="term" value="F:serine-type endopeptidase activity"/>
    <property type="evidence" value="ECO:0007669"/>
    <property type="project" value="UniProtKB-UniRule"/>
</dbReference>
<dbReference type="FunFam" id="2.60.40.2310:FF:000002">
    <property type="entry name" value="p69E protein-like"/>
    <property type="match status" value="1"/>
</dbReference>
<feature type="domain" description="PA" evidence="10">
    <location>
        <begin position="377"/>
        <end position="448"/>
    </location>
</feature>
<dbReference type="InterPro" id="IPR015500">
    <property type="entry name" value="Peptidase_S8_subtilisin-rel"/>
</dbReference>
<keyword evidence="3" id="KW-0732">Signal</keyword>
<dbReference type="InterPro" id="IPR000209">
    <property type="entry name" value="Peptidase_S8/S53_dom"/>
</dbReference>
<dbReference type="PROSITE" id="PS51892">
    <property type="entry name" value="SUBTILASE"/>
    <property type="match status" value="1"/>
</dbReference>
<accession>A0A7N0VLT2</accession>
<keyword evidence="2 8" id="KW-0645">Protease</keyword>
<dbReference type="Gene3D" id="3.40.50.200">
    <property type="entry name" value="Peptidase S8/S53 domain"/>
    <property type="match status" value="1"/>
</dbReference>
<organism evidence="13 14">
    <name type="scientific">Kalanchoe fedtschenkoi</name>
    <name type="common">Lavender scallops</name>
    <name type="synonym">South American air plant</name>
    <dbReference type="NCBI Taxonomy" id="63787"/>
    <lineage>
        <taxon>Eukaryota</taxon>
        <taxon>Viridiplantae</taxon>
        <taxon>Streptophyta</taxon>
        <taxon>Embryophyta</taxon>
        <taxon>Tracheophyta</taxon>
        <taxon>Spermatophyta</taxon>
        <taxon>Magnoliopsida</taxon>
        <taxon>eudicotyledons</taxon>
        <taxon>Gunneridae</taxon>
        <taxon>Pentapetalae</taxon>
        <taxon>Saxifragales</taxon>
        <taxon>Crassulaceae</taxon>
        <taxon>Kalanchoe</taxon>
    </lineage>
</organism>
<feature type="active site" description="Charge relay system" evidence="7 8">
    <location>
        <position position="532"/>
    </location>
</feature>
<name>A0A7N0VLT2_KALFE</name>
<dbReference type="PRINTS" id="PR00723">
    <property type="entry name" value="SUBTILISIN"/>
</dbReference>
<dbReference type="FunFam" id="3.50.30.30:FF:000005">
    <property type="entry name" value="subtilisin-like protease SBT1.5"/>
    <property type="match status" value="1"/>
</dbReference>
<dbReference type="PROSITE" id="PS00138">
    <property type="entry name" value="SUBTILASE_SER"/>
    <property type="match status" value="1"/>
</dbReference>
<feature type="active site" description="Charge relay system" evidence="7 8">
    <location>
        <position position="194"/>
    </location>
</feature>
<dbReference type="CDD" id="cd02120">
    <property type="entry name" value="PA_subtilisin_like"/>
    <property type="match status" value="1"/>
</dbReference>
<dbReference type="SUPFAM" id="SSF52743">
    <property type="entry name" value="Subtilisin-like"/>
    <property type="match status" value="1"/>
</dbReference>
<dbReference type="CDD" id="cd04852">
    <property type="entry name" value="Peptidases_S8_3"/>
    <property type="match status" value="1"/>
</dbReference>
<protein>
    <recommendedName>
        <fullName evidence="15">Subtilisin-like protease</fullName>
    </recommendedName>
</protein>
<feature type="domain" description="Peptidase S8/S53" evidence="9">
    <location>
        <begin position="114"/>
        <end position="571"/>
    </location>
</feature>
<evidence type="ECO:0000313" key="13">
    <source>
        <dbReference type="EnsemblPlants" id="Kaladp1221s0015.1.v1.1"/>
    </source>
</evidence>
<keyword evidence="5 8" id="KW-0720">Serine protease</keyword>
<feature type="active site" description="Charge relay system" evidence="7 8">
    <location>
        <position position="123"/>
    </location>
</feature>
<evidence type="ECO:0000259" key="12">
    <source>
        <dbReference type="Pfam" id="PF17766"/>
    </source>
</evidence>
<evidence type="ECO:0000256" key="3">
    <source>
        <dbReference type="ARBA" id="ARBA00022729"/>
    </source>
</evidence>
<dbReference type="InterPro" id="IPR023828">
    <property type="entry name" value="Peptidase_S8_Ser-AS"/>
</dbReference>
<dbReference type="Pfam" id="PF02225">
    <property type="entry name" value="PA"/>
    <property type="match status" value="1"/>
</dbReference>
<dbReference type="InterPro" id="IPR036852">
    <property type="entry name" value="Peptidase_S8/S53_dom_sf"/>
</dbReference>
<comment type="similarity">
    <text evidence="1 8">Belongs to the peptidase S8 family.</text>
</comment>
<feature type="domain" description="Inhibitor I9" evidence="11">
    <location>
        <begin position="1"/>
        <end position="86"/>
    </location>
</feature>
<sequence length="743" mass="78380">SYIVYMGTHSHGLNPTDADAELATQSHYNLLGSLLGSYERAQESVSYSYNKYINGFAASLTEQEVEAIKKSPNVVSVFPNKPVKLHTTRSWEFLGLEHDGITPPDSLWNISGYGQDTIIGTLDTGVWPESRSFSDEGLEPVPSRWKGACVDESDNKVICNKKLIGARYFGKGYEEAIGIKLNKSSQSARDNEGHGTHTLSTAGGSFVKRASIFGLGAGVAKGGSPRARVASYKVCWHPVLGYECVLSDIMAGFEAAIGDGVDVLSVSLGGDAAEYKDDGIAIGAFHAVRNGITVVASAGNSGPWDHSVSNIAPWIFTIGASTFDRGFTNWVSLGNKRLHFKGASLGSKLLPERKFYPLIAGASAYVNGSGANSGGLCKAESLDPSKVKGKIVVCRRGEIGKVVKGMVVKAAGGVGMILINDKENGDAVSADVHVLPASHLSYQDGLKIEAHINTVKNPYAHITYVRTELGLKPAPVMAFFSSRGPNPINPQLLKPDVTAPGVNVIAAFSGSVGPSGDGDTRRVAFYVQSGTSMSCPHVAGVVGLLKTLHPDWSPAAIRSAIMTTATTVGNDDKPILDSNGAGATPLAYGAGHINPNAAASPGLVYDVTEDDYLDFLCATGSYTENDLKAFSPKPHKCSGSKNLADFNYPSITITNFTSSATVTRTVKNVGQPATYKATVTAPQGVSVTVAPSELKFSQTGEAQTFSVSFKVTGKSATPHYEFGSLIWSDGKQAVRSPIVVELV</sequence>
<dbReference type="Proteomes" id="UP000594263">
    <property type="component" value="Unplaced"/>
</dbReference>
<keyword evidence="6" id="KW-0325">Glycoprotein</keyword>
<evidence type="ECO:0000259" key="9">
    <source>
        <dbReference type="Pfam" id="PF00082"/>
    </source>
</evidence>
<dbReference type="Gene3D" id="3.30.70.80">
    <property type="entry name" value="Peptidase S8 propeptide/proteinase inhibitor I9"/>
    <property type="match status" value="1"/>
</dbReference>
<dbReference type="Pfam" id="PF05922">
    <property type="entry name" value="Inhibitor_I9"/>
    <property type="match status" value="1"/>
</dbReference>
<evidence type="ECO:0008006" key="15">
    <source>
        <dbReference type="Google" id="ProtNLM"/>
    </source>
</evidence>
<dbReference type="Gene3D" id="2.60.40.2310">
    <property type="match status" value="1"/>
</dbReference>
<dbReference type="InterPro" id="IPR034197">
    <property type="entry name" value="Peptidases_S8_3"/>
</dbReference>
<dbReference type="SUPFAM" id="SSF54897">
    <property type="entry name" value="Protease propeptides/inhibitors"/>
    <property type="match status" value="1"/>
</dbReference>
<dbReference type="InterPro" id="IPR045051">
    <property type="entry name" value="SBT"/>
</dbReference>
<evidence type="ECO:0000256" key="7">
    <source>
        <dbReference type="PIRSR" id="PIRSR615500-1"/>
    </source>
</evidence>
<evidence type="ECO:0000259" key="10">
    <source>
        <dbReference type="Pfam" id="PF02225"/>
    </source>
</evidence>
<evidence type="ECO:0000256" key="6">
    <source>
        <dbReference type="ARBA" id="ARBA00023180"/>
    </source>
</evidence>
<dbReference type="Pfam" id="PF17766">
    <property type="entry name" value="fn3_6"/>
    <property type="match status" value="1"/>
</dbReference>
<dbReference type="GO" id="GO:0006508">
    <property type="term" value="P:proteolysis"/>
    <property type="evidence" value="ECO:0007669"/>
    <property type="project" value="UniProtKB-KW"/>
</dbReference>
<dbReference type="SUPFAM" id="SSF52025">
    <property type="entry name" value="PA domain"/>
    <property type="match status" value="1"/>
</dbReference>
<keyword evidence="14" id="KW-1185">Reference proteome</keyword>
<evidence type="ECO:0000256" key="5">
    <source>
        <dbReference type="ARBA" id="ARBA00022825"/>
    </source>
</evidence>
<evidence type="ECO:0000256" key="1">
    <source>
        <dbReference type="ARBA" id="ARBA00011073"/>
    </source>
</evidence>
<dbReference type="Gramene" id="Kaladp1221s0015.1.v1.1">
    <property type="protein sequence ID" value="Kaladp1221s0015.1.v1.1"/>
    <property type="gene ID" value="Kaladp1221s0015.v1.1"/>
</dbReference>
<dbReference type="FunFam" id="3.40.50.200:FF:000006">
    <property type="entry name" value="Subtilisin-like protease SBT1.5"/>
    <property type="match status" value="1"/>
</dbReference>
<keyword evidence="4 8" id="KW-0378">Hydrolase</keyword>
<evidence type="ECO:0000256" key="4">
    <source>
        <dbReference type="ARBA" id="ARBA00022801"/>
    </source>
</evidence>
<dbReference type="Gene3D" id="3.50.30.30">
    <property type="match status" value="1"/>
</dbReference>
<dbReference type="InterPro" id="IPR010259">
    <property type="entry name" value="S8pro/Inhibitor_I9"/>
</dbReference>
<dbReference type="InterPro" id="IPR003137">
    <property type="entry name" value="PA_domain"/>
</dbReference>
<dbReference type="OMA" id="GHIQPNF"/>
<dbReference type="InterPro" id="IPR041469">
    <property type="entry name" value="Subtilisin-like_FN3"/>
</dbReference>
<evidence type="ECO:0000313" key="14">
    <source>
        <dbReference type="Proteomes" id="UP000594263"/>
    </source>
</evidence>
<dbReference type="EnsemblPlants" id="Kaladp1221s0015.1.v1.1">
    <property type="protein sequence ID" value="Kaladp1221s0015.1.v1.1"/>
    <property type="gene ID" value="Kaladp1221s0015.v1.1"/>
</dbReference>
<evidence type="ECO:0000259" key="11">
    <source>
        <dbReference type="Pfam" id="PF05922"/>
    </source>
</evidence>
<evidence type="ECO:0000256" key="8">
    <source>
        <dbReference type="PROSITE-ProRule" id="PRU01240"/>
    </source>
</evidence>
<dbReference type="InterPro" id="IPR046450">
    <property type="entry name" value="PA_dom_sf"/>
</dbReference>
<proteinExistence type="inferred from homology"/>